<reference evidence="3 4" key="1">
    <citation type="submission" date="2021-08" db="EMBL/GenBank/DDBJ databases">
        <title>Shewanella putrefaciens YZ-J, complete genome.</title>
        <authorList>
            <person name="Yi Z."/>
        </authorList>
    </citation>
    <scope>NUCLEOTIDE SEQUENCE [LARGE SCALE GENOMIC DNA]</scope>
    <source>
        <strain evidence="3 4">YZ-J</strain>
    </source>
</reference>
<keyword evidence="2" id="KW-0472">Membrane</keyword>
<name>A0ABX8XFD2_SHEPU</name>
<dbReference type="RefSeq" id="WP_011790087.1">
    <property type="nucleotide sequence ID" value="NZ_CP028435.1"/>
</dbReference>
<dbReference type="GeneID" id="67442808"/>
<gene>
    <name evidence="3" type="ORF">K3G22_06070</name>
</gene>
<dbReference type="InterPro" id="IPR021534">
    <property type="entry name" value="DUF3192"/>
</dbReference>
<dbReference type="Proteomes" id="UP000827084">
    <property type="component" value="Chromosome"/>
</dbReference>
<keyword evidence="4" id="KW-1185">Reference proteome</keyword>
<evidence type="ECO:0000256" key="1">
    <source>
        <dbReference type="ARBA" id="ARBA00022729"/>
    </source>
</evidence>
<proteinExistence type="predicted"/>
<dbReference type="EMBL" id="CP080635">
    <property type="protein sequence ID" value="QYX73979.1"/>
    <property type="molecule type" value="Genomic_DNA"/>
</dbReference>
<sequence>MKSKTSVIIGSIFAAYVAFVAVIVLVYEPTPDEMNWEDRQAYLNQKVNDLTLGQDITEVRAMLGKADFSEAKTLDTHQLQVLFYRTHHEKSDGITTKGECTPLIFKNNKLIAWGTDTYKQYLEAGTDTSLNTSNEARLANE</sequence>
<keyword evidence="1" id="KW-0732">Signal</keyword>
<keyword evidence="2" id="KW-1133">Transmembrane helix</keyword>
<protein>
    <submittedName>
        <fullName evidence="3">DUF3192 domain-containing protein</fullName>
    </submittedName>
</protein>
<accession>A0ABX8XFD2</accession>
<keyword evidence="2" id="KW-0812">Transmembrane</keyword>
<feature type="transmembrane region" description="Helical" evidence="2">
    <location>
        <begin position="7"/>
        <end position="27"/>
    </location>
</feature>
<dbReference type="Gene3D" id="3.30.1450.10">
    <property type="match status" value="1"/>
</dbReference>
<dbReference type="Pfam" id="PF11399">
    <property type="entry name" value="DUF3192"/>
    <property type="match status" value="1"/>
</dbReference>
<evidence type="ECO:0000313" key="4">
    <source>
        <dbReference type="Proteomes" id="UP000827084"/>
    </source>
</evidence>
<dbReference type="InterPro" id="IPR037873">
    <property type="entry name" value="BamE-like"/>
</dbReference>
<evidence type="ECO:0000313" key="3">
    <source>
        <dbReference type="EMBL" id="QYX73979.1"/>
    </source>
</evidence>
<organism evidence="3 4">
    <name type="scientific">Shewanella putrefaciens</name>
    <name type="common">Pseudomonas putrefaciens</name>
    <dbReference type="NCBI Taxonomy" id="24"/>
    <lineage>
        <taxon>Bacteria</taxon>
        <taxon>Pseudomonadati</taxon>
        <taxon>Pseudomonadota</taxon>
        <taxon>Gammaproteobacteria</taxon>
        <taxon>Alteromonadales</taxon>
        <taxon>Shewanellaceae</taxon>
        <taxon>Shewanella</taxon>
    </lineage>
</organism>
<evidence type="ECO:0000256" key="2">
    <source>
        <dbReference type="SAM" id="Phobius"/>
    </source>
</evidence>